<dbReference type="InterPro" id="IPR036259">
    <property type="entry name" value="MFS_trans_sf"/>
</dbReference>
<feature type="transmembrane region" description="Helical" evidence="5">
    <location>
        <begin position="35"/>
        <end position="54"/>
    </location>
</feature>
<dbReference type="PANTHER" id="PTHR23508:SF10">
    <property type="entry name" value="CARBOXYLIC ACID TRANSPORTER PROTEIN HOMOLOG"/>
    <property type="match status" value="1"/>
</dbReference>
<dbReference type="GO" id="GO:0005886">
    <property type="term" value="C:plasma membrane"/>
    <property type="evidence" value="ECO:0007669"/>
    <property type="project" value="TreeGrafter"/>
</dbReference>
<organism evidence="7 8">
    <name type="scientific">Saccharolobus solfataricus</name>
    <name type="common">Sulfolobus solfataricus</name>
    <dbReference type="NCBI Taxonomy" id="2287"/>
    <lineage>
        <taxon>Archaea</taxon>
        <taxon>Thermoproteota</taxon>
        <taxon>Thermoprotei</taxon>
        <taxon>Sulfolobales</taxon>
        <taxon>Sulfolobaceae</taxon>
        <taxon>Saccharolobus</taxon>
    </lineage>
</organism>
<name>A0A7S9IGM1_SACSO</name>
<feature type="transmembrane region" description="Helical" evidence="5">
    <location>
        <begin position="117"/>
        <end position="140"/>
    </location>
</feature>
<feature type="transmembrane region" description="Helical" evidence="5">
    <location>
        <begin position="258"/>
        <end position="284"/>
    </location>
</feature>
<reference evidence="7 8" key="1">
    <citation type="journal article" date="2020" name="Nat. Commun.">
        <title>The structures of two archaeal type IV pili illuminate evolutionary relationships.</title>
        <authorList>
            <person name="Wang F."/>
            <person name="Baquero D.P."/>
            <person name="Su Z."/>
            <person name="Beltran L.C."/>
            <person name="Prangishvili D."/>
            <person name="Krupovic M."/>
            <person name="Egelman E.H."/>
        </authorList>
    </citation>
    <scope>NUCLEOTIDE SEQUENCE [LARGE SCALE GENOMIC DNA]</scope>
    <source>
        <strain evidence="7 8">POZ149</strain>
    </source>
</reference>
<keyword evidence="2 5" id="KW-0812">Transmembrane</keyword>
<accession>A0A7S9IGM1</accession>
<dbReference type="Proteomes" id="UP000594632">
    <property type="component" value="Chromosome"/>
</dbReference>
<gene>
    <name evidence="7" type="ORF">HFC64_01155</name>
</gene>
<dbReference type="InterPro" id="IPR020846">
    <property type="entry name" value="MFS_dom"/>
</dbReference>
<feature type="transmembrane region" description="Helical" evidence="5">
    <location>
        <begin position="296"/>
        <end position="314"/>
    </location>
</feature>
<dbReference type="InterPro" id="IPR005828">
    <property type="entry name" value="MFS_sugar_transport-like"/>
</dbReference>
<evidence type="ECO:0000256" key="5">
    <source>
        <dbReference type="SAM" id="Phobius"/>
    </source>
</evidence>
<keyword evidence="3 5" id="KW-1133">Transmembrane helix</keyword>
<feature type="transmembrane region" description="Helical" evidence="5">
    <location>
        <begin position="92"/>
        <end position="111"/>
    </location>
</feature>
<dbReference type="Gene3D" id="1.20.1250.20">
    <property type="entry name" value="MFS general substrate transporter like domains"/>
    <property type="match status" value="1"/>
</dbReference>
<dbReference type="PROSITE" id="PS50850">
    <property type="entry name" value="MFS"/>
    <property type="match status" value="1"/>
</dbReference>
<feature type="transmembrane region" description="Helical" evidence="5">
    <location>
        <begin position="321"/>
        <end position="341"/>
    </location>
</feature>
<dbReference type="PANTHER" id="PTHR23508">
    <property type="entry name" value="CARBOXYLIC ACID TRANSPORTER PROTEIN HOMOLOG"/>
    <property type="match status" value="1"/>
</dbReference>
<feature type="transmembrane region" description="Helical" evidence="5">
    <location>
        <begin position="414"/>
        <end position="438"/>
    </location>
</feature>
<protein>
    <submittedName>
        <fullName evidence="7">MFS transporter</fullName>
    </submittedName>
</protein>
<comment type="subcellular location">
    <subcellularLocation>
        <location evidence="1">Membrane</location>
        <topology evidence="1">Multi-pass membrane protein</topology>
    </subcellularLocation>
</comment>
<feature type="transmembrane region" description="Helical" evidence="5">
    <location>
        <begin position="60"/>
        <end position="85"/>
    </location>
</feature>
<dbReference type="SUPFAM" id="SSF103473">
    <property type="entry name" value="MFS general substrate transporter"/>
    <property type="match status" value="1"/>
</dbReference>
<sequence>MDIRHVFKPLDEAKFSWFHAKSMITTGMGVFTDGYDLSSIGIVLGAVLASFGITKSSPDFAIVSSLLTGAALIGSAIGAIIFGFLANLGRKTFYGVDVALMTIGALLQAFVQNPMQLVLVRLILGLGIGADYVLSPLIMAEHSNAKDRGKKLALGFGLFWGLGASTAAGLYLILQAIGIPLDLIWRIILATGAIPAAAVIYLRRKIPETTRYLGRIKGDIDGVKKVIKEVTKTEVSIMTNVKDNVKALDYFKTNWRPILIAAILWFLYDIPAYAGILFGPGLIASKLGLDPATYQLVNEAFFIIPGGLVALLLIDRVGRKPLQIIGFIGMTLALTSFAFYIQSPNYIPLIAIIFYGLEQFSSQSGPGSVSASGVLGVELAPTKIRSIAQGITVVGGRLGATFASFVFPSLYVQYGLSFAVIFVAIASGIAALLTFLFIPETKSKSLEEASREIEFVKA</sequence>
<evidence type="ECO:0000256" key="2">
    <source>
        <dbReference type="ARBA" id="ARBA00022692"/>
    </source>
</evidence>
<dbReference type="GO" id="GO:0046943">
    <property type="term" value="F:carboxylic acid transmembrane transporter activity"/>
    <property type="evidence" value="ECO:0007669"/>
    <property type="project" value="TreeGrafter"/>
</dbReference>
<dbReference type="InterPro" id="IPR005829">
    <property type="entry name" value="Sugar_transporter_CS"/>
</dbReference>
<dbReference type="AlphaFoldDB" id="A0A7S9IGM1"/>
<keyword evidence="4 5" id="KW-0472">Membrane</keyword>
<dbReference type="PROSITE" id="PS00216">
    <property type="entry name" value="SUGAR_TRANSPORT_1"/>
    <property type="match status" value="1"/>
</dbReference>
<evidence type="ECO:0000256" key="1">
    <source>
        <dbReference type="ARBA" id="ARBA00004141"/>
    </source>
</evidence>
<dbReference type="Pfam" id="PF00083">
    <property type="entry name" value="Sugar_tr"/>
    <property type="match status" value="1"/>
</dbReference>
<proteinExistence type="predicted"/>
<evidence type="ECO:0000259" key="6">
    <source>
        <dbReference type="PROSITE" id="PS50850"/>
    </source>
</evidence>
<feature type="transmembrane region" description="Helical" evidence="5">
    <location>
        <begin position="152"/>
        <end position="177"/>
    </location>
</feature>
<dbReference type="PROSITE" id="PS00217">
    <property type="entry name" value="SUGAR_TRANSPORT_2"/>
    <property type="match status" value="1"/>
</dbReference>
<feature type="domain" description="Major facilitator superfamily (MFS) profile" evidence="6">
    <location>
        <begin position="22"/>
        <end position="442"/>
    </location>
</feature>
<evidence type="ECO:0000256" key="4">
    <source>
        <dbReference type="ARBA" id="ARBA00023136"/>
    </source>
</evidence>
<evidence type="ECO:0000256" key="3">
    <source>
        <dbReference type="ARBA" id="ARBA00022989"/>
    </source>
</evidence>
<dbReference type="EMBL" id="CP050869">
    <property type="protein sequence ID" value="QPG48768.1"/>
    <property type="molecule type" value="Genomic_DNA"/>
</dbReference>
<feature type="transmembrane region" description="Helical" evidence="5">
    <location>
        <begin position="183"/>
        <end position="202"/>
    </location>
</feature>
<evidence type="ECO:0000313" key="7">
    <source>
        <dbReference type="EMBL" id="QPG48768.1"/>
    </source>
</evidence>
<evidence type="ECO:0000313" key="8">
    <source>
        <dbReference type="Proteomes" id="UP000594632"/>
    </source>
</evidence>